<dbReference type="Pfam" id="PF00356">
    <property type="entry name" value="LacI"/>
    <property type="match status" value="1"/>
</dbReference>
<dbReference type="InterPro" id="IPR000843">
    <property type="entry name" value="HTH_LacI"/>
</dbReference>
<sequence>MNSSRNVTLAHIAQQLGLSQSTVSRALSRTGRVSAATEARVRQAAQASGYVLPQGHVMIAGGATKRIAIITPSLNEPSAAMLAEHLQHRLAESGHEPLVLSTGGSLQHEHTLIHTWNSAADGFVLISPGSADAQIRRLAAILPTVVVDRYISTVSSVIADASTGITAAIKTLHGMGHSSITYVAGPSSWANTHRRRALWQAAMRAHMECRIIEDCPDTVNGGRAAFALYDQHRTDAVLTFNDAMAAGFITTAIEHGLRLPKDVSVIGYGDSTLADLVRPTMSSIHLPWNAWTDAIAAALEEQFDSSKTKRVTTRSVATRFIQRASIARKQSVPQARRLAFDSLSSLRSAPHTDLTLMVSSLAELQPALDAFAQRFPHIHLHAEESGPQASAIALLRNRKDADRNVPDLFRVEYDKLPELAFSGQILNFRFPRIEREFTARFLPQTLASVHVEGGLFGVPTDIAQMVMFCRTDMLNAANLPIPRTWRDYHDVGARLRERLPGTAMGFINVADAQHYLSLLRMAGAPLWTQHDATNIQLSLNAPEVVAAAKLLQHCIDDGVLICEPHTAHMTDGTIASGRYAAPVTASWFAPLIVRAHPNGTGLWQATLPPSFSAPEQLVTSTVGGSALVINADAPRDRQATALASALWLTSDPQSMAVQSLRNSPSAVSLYHDNQEAYAPHNRSESLPSDVSDDSFFGSSLRNAYIDSMQRLDTHWKPLPFMTQVDADFRDTILPELAPGGHSQDLLTQWQASIANHGRSLGFTVHISNKG</sequence>
<dbReference type="Gene3D" id="3.40.50.2300">
    <property type="match status" value="2"/>
</dbReference>
<feature type="domain" description="HTH lacI-type" evidence="4">
    <location>
        <begin position="7"/>
        <end position="61"/>
    </location>
</feature>
<dbReference type="Pfam" id="PF13416">
    <property type="entry name" value="SBP_bac_8"/>
    <property type="match status" value="1"/>
</dbReference>
<organism evidence="5 6">
    <name type="scientific">Bifidobacterium oedipodis</name>
    <dbReference type="NCBI Taxonomy" id="2675322"/>
    <lineage>
        <taxon>Bacteria</taxon>
        <taxon>Bacillati</taxon>
        <taxon>Actinomycetota</taxon>
        <taxon>Actinomycetes</taxon>
        <taxon>Bifidobacteriales</taxon>
        <taxon>Bifidobacteriaceae</taxon>
        <taxon>Bifidobacterium</taxon>
    </lineage>
</organism>
<evidence type="ECO:0000256" key="3">
    <source>
        <dbReference type="ARBA" id="ARBA00023163"/>
    </source>
</evidence>
<gene>
    <name evidence="5" type="ORF">G1C95_0906</name>
</gene>
<dbReference type="PANTHER" id="PTHR30146">
    <property type="entry name" value="LACI-RELATED TRANSCRIPTIONAL REPRESSOR"/>
    <property type="match status" value="1"/>
</dbReference>
<dbReference type="AlphaFoldDB" id="A0A7Y0HS80"/>
<dbReference type="SUPFAM" id="SSF53850">
    <property type="entry name" value="Periplasmic binding protein-like II"/>
    <property type="match status" value="1"/>
</dbReference>
<dbReference type="SMART" id="SM00354">
    <property type="entry name" value="HTH_LACI"/>
    <property type="match status" value="1"/>
</dbReference>
<reference evidence="5 6" key="1">
    <citation type="submission" date="2020-02" db="EMBL/GenBank/DDBJ databases">
        <title>Characterization of phylogenetic diversity of novel bifidobacterial species isolated in Czech ZOOs.</title>
        <authorList>
            <person name="Lugli G.A."/>
            <person name="Vera N.B."/>
            <person name="Ventura M."/>
        </authorList>
    </citation>
    <scope>NUCLEOTIDE SEQUENCE [LARGE SCALE GENOMIC DNA]</scope>
    <source>
        <strain evidence="5 6">DSM 109957</strain>
    </source>
</reference>
<dbReference type="Pfam" id="PF13377">
    <property type="entry name" value="Peripla_BP_3"/>
    <property type="match status" value="1"/>
</dbReference>
<dbReference type="PROSITE" id="PS50932">
    <property type="entry name" value="HTH_LACI_2"/>
    <property type="match status" value="1"/>
</dbReference>
<dbReference type="CDD" id="cd01392">
    <property type="entry name" value="HTH_LacI"/>
    <property type="match status" value="1"/>
</dbReference>
<evidence type="ECO:0000259" key="4">
    <source>
        <dbReference type="PROSITE" id="PS50932"/>
    </source>
</evidence>
<keyword evidence="1" id="KW-0805">Transcription regulation</keyword>
<dbReference type="SUPFAM" id="SSF47413">
    <property type="entry name" value="lambda repressor-like DNA-binding domains"/>
    <property type="match status" value="1"/>
</dbReference>
<keyword evidence="6" id="KW-1185">Reference proteome</keyword>
<evidence type="ECO:0000313" key="6">
    <source>
        <dbReference type="Proteomes" id="UP000532194"/>
    </source>
</evidence>
<dbReference type="InterPro" id="IPR006059">
    <property type="entry name" value="SBP"/>
</dbReference>
<keyword evidence="2" id="KW-0238">DNA-binding</keyword>
<dbReference type="EMBL" id="JAAIII010000002">
    <property type="protein sequence ID" value="NMM93721.1"/>
    <property type="molecule type" value="Genomic_DNA"/>
</dbReference>
<dbReference type="InterPro" id="IPR028082">
    <property type="entry name" value="Peripla_BP_I"/>
</dbReference>
<accession>A0A7Y0HS80</accession>
<name>A0A7Y0HS80_9BIFI</name>
<dbReference type="Gene3D" id="3.40.190.10">
    <property type="entry name" value="Periplasmic binding protein-like II"/>
    <property type="match status" value="1"/>
</dbReference>
<dbReference type="Gene3D" id="1.10.260.40">
    <property type="entry name" value="lambda repressor-like DNA-binding domains"/>
    <property type="match status" value="1"/>
</dbReference>
<dbReference type="GO" id="GO:0000976">
    <property type="term" value="F:transcription cis-regulatory region binding"/>
    <property type="evidence" value="ECO:0007669"/>
    <property type="project" value="TreeGrafter"/>
</dbReference>
<dbReference type="RefSeq" id="WP_169171753.1">
    <property type="nucleotide sequence ID" value="NZ_JAAIII010000002.1"/>
</dbReference>
<comment type="caution">
    <text evidence="5">The sequence shown here is derived from an EMBL/GenBank/DDBJ whole genome shotgun (WGS) entry which is preliminary data.</text>
</comment>
<evidence type="ECO:0000256" key="1">
    <source>
        <dbReference type="ARBA" id="ARBA00023015"/>
    </source>
</evidence>
<dbReference type="PANTHER" id="PTHR30146:SF155">
    <property type="entry name" value="ALANINE RACEMASE"/>
    <property type="match status" value="1"/>
</dbReference>
<proteinExistence type="predicted"/>
<dbReference type="GO" id="GO:0003700">
    <property type="term" value="F:DNA-binding transcription factor activity"/>
    <property type="evidence" value="ECO:0007669"/>
    <property type="project" value="TreeGrafter"/>
</dbReference>
<dbReference type="CDD" id="cd06267">
    <property type="entry name" value="PBP1_LacI_sugar_binding-like"/>
    <property type="match status" value="1"/>
</dbReference>
<dbReference type="InterPro" id="IPR046335">
    <property type="entry name" value="LacI/GalR-like_sensor"/>
</dbReference>
<keyword evidence="3" id="KW-0804">Transcription</keyword>
<evidence type="ECO:0000313" key="5">
    <source>
        <dbReference type="EMBL" id="NMM93721.1"/>
    </source>
</evidence>
<protein>
    <submittedName>
        <fullName evidence="5">Periplasmic binding protein-like domain-containing protein</fullName>
    </submittedName>
</protein>
<evidence type="ECO:0000256" key="2">
    <source>
        <dbReference type="ARBA" id="ARBA00023125"/>
    </source>
</evidence>
<dbReference type="SUPFAM" id="SSF53822">
    <property type="entry name" value="Periplasmic binding protein-like I"/>
    <property type="match status" value="1"/>
</dbReference>
<dbReference type="Proteomes" id="UP000532194">
    <property type="component" value="Unassembled WGS sequence"/>
</dbReference>
<dbReference type="InterPro" id="IPR010982">
    <property type="entry name" value="Lambda_DNA-bd_dom_sf"/>
</dbReference>